<evidence type="ECO:0000313" key="6">
    <source>
        <dbReference type="Proteomes" id="UP000076276"/>
    </source>
</evidence>
<organism evidence="5 6">
    <name type="scientific">Acinetobacter pragensis</name>
    <dbReference type="NCBI Taxonomy" id="1806892"/>
    <lineage>
        <taxon>Bacteria</taxon>
        <taxon>Pseudomonadati</taxon>
        <taxon>Pseudomonadota</taxon>
        <taxon>Gammaproteobacteria</taxon>
        <taxon>Moraxellales</taxon>
        <taxon>Moraxellaceae</taxon>
        <taxon>Acinetobacter</taxon>
    </lineage>
</organism>
<feature type="compositionally biased region" description="Polar residues" evidence="3">
    <location>
        <begin position="308"/>
        <end position="319"/>
    </location>
</feature>
<keyword evidence="5" id="KW-0449">Lipoprotein</keyword>
<dbReference type="AlphaFoldDB" id="A0A151Y539"/>
<reference evidence="5 6" key="1">
    <citation type="submission" date="2016-03" db="EMBL/GenBank/DDBJ databases">
        <title>Acinetobacter genomospecies 28 strain ANC 4149.</title>
        <authorList>
            <person name="Radolfova-Krizova L."/>
            <person name="Nemec A."/>
        </authorList>
    </citation>
    <scope>NUCLEOTIDE SEQUENCE [LARGE SCALE GENOMIC DNA]</scope>
    <source>
        <strain evidence="5 6">ANC 4149</strain>
    </source>
</reference>
<sequence>MRHSSFLYAGLLSFTVAVPAFANEQTAETAENAETANKSKTQQLAQVAIAKSSEVAKKLSVNANAAQADAQKDPFEGFNRKIFAFNETLDTYIARPLAIQYVEKVPEDVRGSYRQFRKNLNEPWNAFNQLIQGRPARAAKSLGRFTVNTLTTLGFADPARRLNLTSESEGFGITMGYYGIPSGPYLVLPVFGPSTIREGAGLAVDSQARPQKYLLDDHEGAYWAEQTLRGIDARSQLLELENVLQGDKYAQIRDFYLQRISFAVTEKKGIAEENMFIDSDEDSDDTSSSEPADDQNTETPENALPDASGTSESDNSITE</sequence>
<feature type="region of interest" description="Disordered" evidence="3">
    <location>
        <begin position="275"/>
        <end position="319"/>
    </location>
</feature>
<evidence type="ECO:0000256" key="4">
    <source>
        <dbReference type="SAM" id="SignalP"/>
    </source>
</evidence>
<evidence type="ECO:0000256" key="1">
    <source>
        <dbReference type="ARBA" id="ARBA00010634"/>
    </source>
</evidence>
<dbReference type="GO" id="GO:0016020">
    <property type="term" value="C:membrane"/>
    <property type="evidence" value="ECO:0007669"/>
    <property type="project" value="InterPro"/>
</dbReference>
<dbReference type="PANTHER" id="PTHR30035:SF3">
    <property type="entry name" value="INTERMEMBRANE PHOSPHOLIPID TRANSPORT SYSTEM LIPOPROTEIN MLAA"/>
    <property type="match status" value="1"/>
</dbReference>
<dbReference type="InterPro" id="IPR007428">
    <property type="entry name" value="MlaA"/>
</dbReference>
<proteinExistence type="inferred from homology"/>
<evidence type="ECO:0000313" key="5">
    <source>
        <dbReference type="EMBL" id="KYQ73161.1"/>
    </source>
</evidence>
<dbReference type="OrthoDB" id="9785326at2"/>
<accession>A0A151Y539</accession>
<name>A0A151Y539_9GAMM</name>
<dbReference type="EMBL" id="LUAW01000011">
    <property type="protein sequence ID" value="KYQ73161.1"/>
    <property type="molecule type" value="Genomic_DNA"/>
</dbReference>
<dbReference type="GO" id="GO:0120010">
    <property type="term" value="P:intermembrane phospholipid transfer"/>
    <property type="evidence" value="ECO:0007669"/>
    <property type="project" value="TreeGrafter"/>
</dbReference>
<evidence type="ECO:0000256" key="3">
    <source>
        <dbReference type="SAM" id="MobiDB-lite"/>
    </source>
</evidence>
<comment type="similarity">
    <text evidence="1">Belongs to the MlaA family.</text>
</comment>
<evidence type="ECO:0000256" key="2">
    <source>
        <dbReference type="ARBA" id="ARBA00022729"/>
    </source>
</evidence>
<dbReference type="Proteomes" id="UP000076276">
    <property type="component" value="Unassembled WGS sequence"/>
</dbReference>
<dbReference type="STRING" id="1806892.AZH43_06925"/>
<feature type="compositionally biased region" description="Acidic residues" evidence="3">
    <location>
        <begin position="278"/>
        <end position="296"/>
    </location>
</feature>
<dbReference type="PRINTS" id="PR01805">
    <property type="entry name" value="VACJLIPOPROT"/>
</dbReference>
<comment type="caution">
    <text evidence="5">The sequence shown here is derived from an EMBL/GenBank/DDBJ whole genome shotgun (WGS) entry which is preliminary data.</text>
</comment>
<feature type="signal peptide" evidence="4">
    <location>
        <begin position="1"/>
        <end position="22"/>
    </location>
</feature>
<gene>
    <name evidence="5" type="ORF">AZH43_06925</name>
</gene>
<dbReference type="RefSeq" id="WP_067666416.1">
    <property type="nucleotide sequence ID" value="NZ_CBCSIK010000005.1"/>
</dbReference>
<dbReference type="Pfam" id="PF04333">
    <property type="entry name" value="MlaA"/>
    <property type="match status" value="1"/>
</dbReference>
<keyword evidence="2 4" id="KW-0732">Signal</keyword>
<keyword evidence="6" id="KW-1185">Reference proteome</keyword>
<protein>
    <submittedName>
        <fullName evidence="5">VacJ family lipoprotein</fullName>
    </submittedName>
</protein>
<dbReference type="PANTHER" id="PTHR30035">
    <property type="entry name" value="LIPOPROTEIN VACJ-RELATED"/>
    <property type="match status" value="1"/>
</dbReference>
<feature type="chain" id="PRO_5007592266" evidence="4">
    <location>
        <begin position="23"/>
        <end position="319"/>
    </location>
</feature>